<dbReference type="SUPFAM" id="SSF53613">
    <property type="entry name" value="Ribokinase-like"/>
    <property type="match status" value="1"/>
</dbReference>
<feature type="domain" description="Carbohydrate kinase PfkB" evidence="6">
    <location>
        <begin position="6"/>
        <end position="294"/>
    </location>
</feature>
<evidence type="ECO:0000313" key="8">
    <source>
        <dbReference type="Proteomes" id="UP000252706"/>
    </source>
</evidence>
<dbReference type="CDD" id="cd01167">
    <property type="entry name" value="bac_FRK"/>
    <property type="match status" value="1"/>
</dbReference>
<dbReference type="PANTHER" id="PTHR43085:SF1">
    <property type="entry name" value="PSEUDOURIDINE KINASE-RELATED"/>
    <property type="match status" value="1"/>
</dbReference>
<evidence type="ECO:0000256" key="5">
    <source>
        <dbReference type="ARBA" id="ARBA00022840"/>
    </source>
</evidence>
<protein>
    <submittedName>
        <fullName evidence="7">Carbohydrate kinase</fullName>
    </submittedName>
</protein>
<dbReference type="InterPro" id="IPR029056">
    <property type="entry name" value="Ribokinase-like"/>
</dbReference>
<dbReference type="GO" id="GO:0005524">
    <property type="term" value="F:ATP binding"/>
    <property type="evidence" value="ECO:0007669"/>
    <property type="project" value="UniProtKB-KW"/>
</dbReference>
<dbReference type="PROSITE" id="PS00584">
    <property type="entry name" value="PFKB_KINASES_2"/>
    <property type="match status" value="1"/>
</dbReference>
<evidence type="ECO:0000256" key="4">
    <source>
        <dbReference type="ARBA" id="ARBA00022777"/>
    </source>
</evidence>
<evidence type="ECO:0000259" key="6">
    <source>
        <dbReference type="Pfam" id="PF00294"/>
    </source>
</evidence>
<comment type="caution">
    <text evidence="7">The sequence shown here is derived from an EMBL/GenBank/DDBJ whole genome shotgun (WGS) entry which is preliminary data.</text>
</comment>
<evidence type="ECO:0000313" key="7">
    <source>
        <dbReference type="EMBL" id="RBW55538.1"/>
    </source>
</evidence>
<dbReference type="Pfam" id="PF00294">
    <property type="entry name" value="PfkB"/>
    <property type="match status" value="1"/>
</dbReference>
<dbReference type="AlphaFoldDB" id="A0A366WXY5"/>
<accession>A0A366WXY5</accession>
<keyword evidence="5" id="KW-0067">ATP-binding</keyword>
<dbReference type="InterPro" id="IPR011611">
    <property type="entry name" value="PfkB_dom"/>
</dbReference>
<dbReference type="Proteomes" id="UP000252706">
    <property type="component" value="Unassembled WGS sequence"/>
</dbReference>
<evidence type="ECO:0000256" key="1">
    <source>
        <dbReference type="ARBA" id="ARBA00010688"/>
    </source>
</evidence>
<organism evidence="7 8">
    <name type="scientific">Phaeobacter gallaeciensis</name>
    <dbReference type="NCBI Taxonomy" id="60890"/>
    <lineage>
        <taxon>Bacteria</taxon>
        <taxon>Pseudomonadati</taxon>
        <taxon>Pseudomonadota</taxon>
        <taxon>Alphaproteobacteria</taxon>
        <taxon>Rhodobacterales</taxon>
        <taxon>Roseobacteraceae</taxon>
        <taxon>Phaeobacter</taxon>
    </lineage>
</organism>
<dbReference type="RefSeq" id="WP_113823411.1">
    <property type="nucleotide sequence ID" value="NZ_QOCE01000029.1"/>
</dbReference>
<proteinExistence type="inferred from homology"/>
<dbReference type="PANTHER" id="PTHR43085">
    <property type="entry name" value="HEXOKINASE FAMILY MEMBER"/>
    <property type="match status" value="1"/>
</dbReference>
<keyword evidence="3" id="KW-0547">Nucleotide-binding</keyword>
<name>A0A366WXY5_9RHOB</name>
<reference evidence="7 8" key="1">
    <citation type="submission" date="2018-07" db="EMBL/GenBank/DDBJ databases">
        <title>Modular assembly of carbohydrate-degrading microbial communities in the ocean.</title>
        <authorList>
            <person name="Enke T.N."/>
            <person name="Datta M.S."/>
            <person name="Schwartzman J.A."/>
            <person name="Cermak N."/>
            <person name="Schmitz D.A."/>
            <person name="Barrere J."/>
            <person name="Cordero O.X."/>
        </authorList>
    </citation>
    <scope>NUCLEOTIDE SEQUENCE [LARGE SCALE GENOMIC DNA]</scope>
    <source>
        <strain evidence="7 8">C3M10</strain>
    </source>
</reference>
<dbReference type="InterPro" id="IPR002173">
    <property type="entry name" value="Carboh/pur_kinase_PfkB_CS"/>
</dbReference>
<evidence type="ECO:0000256" key="2">
    <source>
        <dbReference type="ARBA" id="ARBA00022679"/>
    </source>
</evidence>
<evidence type="ECO:0000256" key="3">
    <source>
        <dbReference type="ARBA" id="ARBA00022741"/>
    </source>
</evidence>
<dbReference type="GO" id="GO:0016301">
    <property type="term" value="F:kinase activity"/>
    <property type="evidence" value="ECO:0007669"/>
    <property type="project" value="UniProtKB-KW"/>
</dbReference>
<dbReference type="OrthoDB" id="9792663at2"/>
<dbReference type="Gene3D" id="3.40.1190.20">
    <property type="match status" value="1"/>
</dbReference>
<gene>
    <name evidence="7" type="ORF">DS909_10545</name>
</gene>
<keyword evidence="2" id="KW-0808">Transferase</keyword>
<dbReference type="EMBL" id="QOCE01000029">
    <property type="protein sequence ID" value="RBW55538.1"/>
    <property type="molecule type" value="Genomic_DNA"/>
</dbReference>
<keyword evidence="4 7" id="KW-0418">Kinase</keyword>
<dbReference type="InterPro" id="IPR050306">
    <property type="entry name" value="PfkB_Carbo_kinase"/>
</dbReference>
<comment type="similarity">
    <text evidence="1">Belongs to the carbohydrate kinase PfkB family.</text>
</comment>
<sequence length="303" mass="31688">MTEPVILCCGEAVMDLVPAALPDGGHGFRPVPGGAAVNTAIALARQDVPCSFVGALSNDPMGIRLFAHIQTQGVDLSHVTRSPAPTTVALAHVVDGGTRFDLYDQGSAGRSYATTDLPDLPNSVQALVIGGISLIHAPAADAFETLASQAAHDHLIYLDLNIRPGLVSDQSTYRARLSRLIKLADIIKVSDEDLDWFGPLPDLQADTLLLHTKGADGVTAVSGQDSYTISAPLVEVQDTVGAGDIFNAGFLAALYRQDALEKPLLVAPNILKSALHSGIQAASFSVSHPGAHAPTRQDLTCAH</sequence>